<name>A0A7W3TJ70_9GAMM</name>
<dbReference type="EMBL" id="JACHTF010000002">
    <property type="protein sequence ID" value="MBB1059273.1"/>
    <property type="molecule type" value="Genomic_DNA"/>
</dbReference>
<evidence type="ECO:0000313" key="3">
    <source>
        <dbReference type="Proteomes" id="UP000523196"/>
    </source>
</evidence>
<sequence>MRDLSPQILSEWDEFTTDHLKEKEQAAFNARKNAIIAVARGMSMASAAKKYGVNAKTLSETIGKAVSVASDGRMNGWRAALPYKVRTPSKKTPVEYPKNAGPGAFRTFLTLAPSICEFLETYSGRLPERNFPSKQFESFFNKYRSKVKELIPRDRYPANDPKCARRSVIGYIRKQRLGRPFVDEAFEIEDNVAAAQFPDVFALQLCDWTQYDGHKLDCDICVEGEDGDGQSALQRITCTWLLVGYLALLRMCCSWKLCFGRNYNGTDFNEACANGLRSWTPRALVSPSMAYVAGSGIGTSEAIGFVACGAITSMDNAMAHRLNVNRQKLASQLRGVIHFGKSGVPEARGHLEAWNKRLEETTIRKLPGGYRPAGDVSEKENTTNYNSANYPSSPDSLEDLMDVTISASNVGERNSLQMRSPTQVLQTFYASGGWIFSTTTLDDQARELSQLQFSGVFRGSKKNKKQPYVRFQYAKYRSAAVKNRWDLIGQRFIARIDIHDARFIRLYDESGELFVVLRAIRPWSRTAHSLALRRLIYRNSKNGNFEIRGANDAVEVYRNFLRSLFASSSDAATMMAQHRDALDAIQDSNETSKPPAEPSKAIKARKVFVPLSGPVTLGKKGRLK</sequence>
<reference evidence="2 3" key="1">
    <citation type="submission" date="2020-08" db="EMBL/GenBank/DDBJ databases">
        <authorList>
            <person name="Xu S."/>
            <person name="Li A."/>
        </authorList>
    </citation>
    <scope>NUCLEOTIDE SEQUENCE [LARGE SCALE GENOMIC DNA]</scope>
    <source>
        <strain evidence="2 3">119BY6-57</strain>
    </source>
</reference>
<feature type="domain" description="HTH psq-type" evidence="1">
    <location>
        <begin position="34"/>
        <end position="60"/>
    </location>
</feature>
<dbReference type="Pfam" id="PF05225">
    <property type="entry name" value="HTH_psq"/>
    <property type="match status" value="1"/>
</dbReference>
<evidence type="ECO:0000259" key="1">
    <source>
        <dbReference type="Pfam" id="PF05225"/>
    </source>
</evidence>
<dbReference type="RefSeq" id="WP_182684937.1">
    <property type="nucleotide sequence ID" value="NZ_JACHTF010000002.1"/>
</dbReference>
<proteinExistence type="predicted"/>
<keyword evidence="3" id="KW-1185">Reference proteome</keyword>
<dbReference type="AlphaFoldDB" id="A0A7W3TJ70"/>
<protein>
    <recommendedName>
        <fullName evidence="1">HTH psq-type domain-containing protein</fullName>
    </recommendedName>
</protein>
<dbReference type="GO" id="GO:0003677">
    <property type="term" value="F:DNA binding"/>
    <property type="evidence" value="ECO:0007669"/>
    <property type="project" value="InterPro"/>
</dbReference>
<accession>A0A7W3TJ70</accession>
<comment type="caution">
    <text evidence="2">The sequence shown here is derived from an EMBL/GenBank/DDBJ whole genome shotgun (WGS) entry which is preliminary data.</text>
</comment>
<evidence type="ECO:0000313" key="2">
    <source>
        <dbReference type="EMBL" id="MBB1059273.1"/>
    </source>
</evidence>
<organism evidence="2 3">
    <name type="scientific">Marilutibacter spongiae</name>
    <dbReference type="NCBI Taxonomy" id="2025720"/>
    <lineage>
        <taxon>Bacteria</taxon>
        <taxon>Pseudomonadati</taxon>
        <taxon>Pseudomonadota</taxon>
        <taxon>Gammaproteobacteria</taxon>
        <taxon>Lysobacterales</taxon>
        <taxon>Lysobacteraceae</taxon>
        <taxon>Marilutibacter</taxon>
    </lineage>
</organism>
<dbReference type="InterPro" id="IPR007889">
    <property type="entry name" value="HTH_Psq"/>
</dbReference>
<dbReference type="Proteomes" id="UP000523196">
    <property type="component" value="Unassembled WGS sequence"/>
</dbReference>
<gene>
    <name evidence="2" type="ORF">H4F98_01660</name>
</gene>